<protein>
    <submittedName>
        <fullName evidence="3">Permease of the drug/metabolite transporter (DMT) superfamily</fullName>
    </submittedName>
</protein>
<gene>
    <name evidence="3" type="ORF">SAMN05192555_11596</name>
</gene>
<proteinExistence type="predicted"/>
<feature type="transmembrane region" description="Helical" evidence="1">
    <location>
        <begin position="42"/>
        <end position="60"/>
    </location>
</feature>
<evidence type="ECO:0000313" key="4">
    <source>
        <dbReference type="Proteomes" id="UP000199107"/>
    </source>
</evidence>
<dbReference type="InterPro" id="IPR000620">
    <property type="entry name" value="EamA_dom"/>
</dbReference>
<keyword evidence="1" id="KW-1133">Transmembrane helix</keyword>
<evidence type="ECO:0000256" key="1">
    <source>
        <dbReference type="SAM" id="Phobius"/>
    </source>
</evidence>
<keyword evidence="1" id="KW-0812">Transmembrane</keyword>
<dbReference type="OrthoDB" id="5192439at2"/>
<feature type="transmembrane region" description="Helical" evidence="1">
    <location>
        <begin position="214"/>
        <end position="232"/>
    </location>
</feature>
<feature type="transmembrane region" description="Helical" evidence="1">
    <location>
        <begin position="128"/>
        <end position="145"/>
    </location>
</feature>
<dbReference type="Pfam" id="PF00892">
    <property type="entry name" value="EamA"/>
    <property type="match status" value="2"/>
</dbReference>
<feature type="domain" description="EamA" evidence="2">
    <location>
        <begin position="155"/>
        <end position="281"/>
    </location>
</feature>
<dbReference type="EMBL" id="FNGH01000015">
    <property type="protein sequence ID" value="SDM60709.1"/>
    <property type="molecule type" value="Genomic_DNA"/>
</dbReference>
<keyword evidence="1" id="KW-0472">Membrane</keyword>
<accession>A0A1G9ULA2</accession>
<dbReference type="GO" id="GO:0016020">
    <property type="term" value="C:membrane"/>
    <property type="evidence" value="ECO:0007669"/>
    <property type="project" value="InterPro"/>
</dbReference>
<keyword evidence="4" id="KW-1185">Reference proteome</keyword>
<feature type="transmembrane region" description="Helical" evidence="1">
    <location>
        <begin position="99"/>
        <end position="121"/>
    </location>
</feature>
<feature type="transmembrane region" description="Helical" evidence="1">
    <location>
        <begin position="269"/>
        <end position="288"/>
    </location>
</feature>
<dbReference type="RefSeq" id="WP_089659955.1">
    <property type="nucleotide sequence ID" value="NZ_FNGH01000015.1"/>
</dbReference>
<dbReference type="Proteomes" id="UP000199107">
    <property type="component" value="Unassembled WGS sequence"/>
</dbReference>
<dbReference type="InterPro" id="IPR037185">
    <property type="entry name" value="EmrE-like"/>
</dbReference>
<feature type="domain" description="EamA" evidence="2">
    <location>
        <begin position="13"/>
        <end position="144"/>
    </location>
</feature>
<name>A0A1G9ULA2_9GAMM</name>
<evidence type="ECO:0000259" key="2">
    <source>
        <dbReference type="Pfam" id="PF00892"/>
    </source>
</evidence>
<dbReference type="PANTHER" id="PTHR22911">
    <property type="entry name" value="ACYL-MALONYL CONDENSING ENZYME-RELATED"/>
    <property type="match status" value="1"/>
</dbReference>
<feature type="transmembrane region" description="Helical" evidence="1">
    <location>
        <begin position="184"/>
        <end position="202"/>
    </location>
</feature>
<sequence length="314" mass="33138">MSAFASLSHRQQGLLLTAGGALIMAPDALLIKVANLPDAEILMWRGFLSALGFFLIALMRHGNGIWGVYRRCGWTGIAVALLFSLTTCGFVLGNQYTKAGNVLMILAGAPLIAAALSWVVLKERLPRRTWIAIWLCLAGIAMIALDDAGAGSWVGNAFALMAATTLAINFTLCRTRPGIDMSPMLVFNGIIVGSVAGLFWLAGGEPSLPATNQLAVVVLLCLIIVPCGVTLLQRGPLYLPAAEVGLLLLLEVVVGTLLAWWIISEQPAPMALVGGALVLGTLTVKGLYERRLELRLRAGAGAALQQRAEGADTV</sequence>
<feature type="transmembrane region" description="Helical" evidence="1">
    <location>
        <begin position="151"/>
        <end position="172"/>
    </location>
</feature>
<dbReference type="AlphaFoldDB" id="A0A1G9ULA2"/>
<dbReference type="SUPFAM" id="SSF103481">
    <property type="entry name" value="Multidrug resistance efflux transporter EmrE"/>
    <property type="match status" value="2"/>
</dbReference>
<feature type="transmembrane region" description="Helical" evidence="1">
    <location>
        <begin position="244"/>
        <end position="263"/>
    </location>
</feature>
<organism evidence="3 4">
    <name type="scientific">Franzmannia pantelleriensis</name>
    <dbReference type="NCBI Taxonomy" id="48727"/>
    <lineage>
        <taxon>Bacteria</taxon>
        <taxon>Pseudomonadati</taxon>
        <taxon>Pseudomonadota</taxon>
        <taxon>Gammaproteobacteria</taxon>
        <taxon>Oceanospirillales</taxon>
        <taxon>Halomonadaceae</taxon>
        <taxon>Franzmannia</taxon>
    </lineage>
</organism>
<feature type="transmembrane region" description="Helical" evidence="1">
    <location>
        <begin position="12"/>
        <end position="30"/>
    </location>
</feature>
<feature type="transmembrane region" description="Helical" evidence="1">
    <location>
        <begin position="72"/>
        <end position="93"/>
    </location>
</feature>
<evidence type="ECO:0000313" key="3">
    <source>
        <dbReference type="EMBL" id="SDM60709.1"/>
    </source>
</evidence>
<dbReference type="STRING" id="48727.SAMN05192555_11596"/>
<reference evidence="4" key="1">
    <citation type="submission" date="2016-10" db="EMBL/GenBank/DDBJ databases">
        <authorList>
            <person name="Varghese N."/>
            <person name="Submissions S."/>
        </authorList>
    </citation>
    <scope>NUCLEOTIDE SEQUENCE [LARGE SCALE GENOMIC DNA]</scope>
    <source>
        <strain evidence="4">AAP</strain>
    </source>
</reference>